<name>M3AGC4_9PROT</name>
<dbReference type="PANTHER" id="PTHR37164">
    <property type="entry name" value="BACTERIOHEMERYTHRIN"/>
    <property type="match status" value="1"/>
</dbReference>
<evidence type="ECO:0000256" key="1">
    <source>
        <dbReference type="ARBA" id="ARBA00010587"/>
    </source>
</evidence>
<evidence type="ECO:0000259" key="6">
    <source>
        <dbReference type="Pfam" id="PF01814"/>
    </source>
</evidence>
<dbReference type="NCBIfam" id="TIGR02481">
    <property type="entry name" value="hemeryth_dom"/>
    <property type="match status" value="1"/>
</dbReference>
<proteinExistence type="inferred from homology"/>
<dbReference type="AlphaFoldDB" id="M3AGC4"/>
<dbReference type="RefSeq" id="WP_008614204.1">
    <property type="nucleotide sequence ID" value="NZ_AONQ01000004.1"/>
</dbReference>
<dbReference type="Proteomes" id="UP000011744">
    <property type="component" value="Unassembled WGS sequence"/>
</dbReference>
<organism evidence="7 8">
    <name type="scientific">Paramagnetospirillum caucaseum</name>
    <dbReference type="NCBI Taxonomy" id="1244869"/>
    <lineage>
        <taxon>Bacteria</taxon>
        <taxon>Pseudomonadati</taxon>
        <taxon>Pseudomonadota</taxon>
        <taxon>Alphaproteobacteria</taxon>
        <taxon>Rhodospirillales</taxon>
        <taxon>Magnetospirillaceae</taxon>
        <taxon>Paramagnetospirillum</taxon>
    </lineage>
</organism>
<keyword evidence="3" id="KW-0479">Metal-binding</keyword>
<dbReference type="STRING" id="1244869.H261_03021"/>
<feature type="compositionally biased region" description="Basic and acidic residues" evidence="5">
    <location>
        <begin position="154"/>
        <end position="168"/>
    </location>
</feature>
<accession>M3AGC4</accession>
<dbReference type="EMBL" id="AONQ01000004">
    <property type="protein sequence ID" value="EME71599.1"/>
    <property type="molecule type" value="Genomic_DNA"/>
</dbReference>
<dbReference type="eggNOG" id="COG2703">
    <property type="taxonomic scope" value="Bacteria"/>
</dbReference>
<dbReference type="GO" id="GO:0046872">
    <property type="term" value="F:metal ion binding"/>
    <property type="evidence" value="ECO:0007669"/>
    <property type="project" value="UniProtKB-KW"/>
</dbReference>
<dbReference type="PROSITE" id="PS00550">
    <property type="entry name" value="HEMERYTHRINS"/>
    <property type="match status" value="1"/>
</dbReference>
<evidence type="ECO:0000256" key="4">
    <source>
        <dbReference type="ARBA" id="ARBA00023004"/>
    </source>
</evidence>
<evidence type="ECO:0000313" key="7">
    <source>
        <dbReference type="EMBL" id="EME71599.1"/>
    </source>
</evidence>
<feature type="region of interest" description="Disordered" evidence="5">
    <location>
        <begin position="132"/>
        <end position="168"/>
    </location>
</feature>
<dbReference type="InterPro" id="IPR012312">
    <property type="entry name" value="Hemerythrin-like"/>
</dbReference>
<dbReference type="OrthoDB" id="1836949at2"/>
<dbReference type="Gene3D" id="1.20.120.50">
    <property type="entry name" value="Hemerythrin-like"/>
    <property type="match status" value="1"/>
</dbReference>
<dbReference type="Pfam" id="PF01814">
    <property type="entry name" value="Hemerythrin"/>
    <property type="match status" value="1"/>
</dbReference>
<evidence type="ECO:0000256" key="2">
    <source>
        <dbReference type="ARBA" id="ARBA00022621"/>
    </source>
</evidence>
<feature type="domain" description="Hemerythrin-like" evidence="6">
    <location>
        <begin position="13"/>
        <end position="131"/>
    </location>
</feature>
<comment type="caution">
    <text evidence="7">The sequence shown here is derived from an EMBL/GenBank/DDBJ whole genome shotgun (WGS) entry which is preliminary data.</text>
</comment>
<keyword evidence="8" id="KW-1185">Reference proteome</keyword>
<keyword evidence="4" id="KW-0408">Iron</keyword>
<keyword evidence="2" id="KW-0561">Oxygen transport</keyword>
<evidence type="ECO:0000256" key="5">
    <source>
        <dbReference type="SAM" id="MobiDB-lite"/>
    </source>
</evidence>
<dbReference type="InterPro" id="IPR050669">
    <property type="entry name" value="Hemerythrin"/>
</dbReference>
<keyword evidence="2" id="KW-0813">Transport</keyword>
<dbReference type="CDD" id="cd12107">
    <property type="entry name" value="Hemerythrin"/>
    <property type="match status" value="1"/>
</dbReference>
<dbReference type="PATRIC" id="fig|1244869.3.peg.604"/>
<comment type="similarity">
    <text evidence="1">Belongs to the hemerythrin family.</text>
</comment>
<evidence type="ECO:0000313" key="8">
    <source>
        <dbReference type="Proteomes" id="UP000011744"/>
    </source>
</evidence>
<dbReference type="InterPro" id="IPR035938">
    <property type="entry name" value="Hemerythrin-like_sf"/>
</dbReference>
<dbReference type="InterPro" id="IPR012827">
    <property type="entry name" value="Hemerythrin_metal-bd"/>
</dbReference>
<gene>
    <name evidence="7" type="ORF">H261_03021</name>
</gene>
<feature type="compositionally biased region" description="Pro residues" evidence="5">
    <location>
        <begin position="134"/>
        <end position="143"/>
    </location>
</feature>
<dbReference type="InterPro" id="IPR016131">
    <property type="entry name" value="Haemerythrin_Fe_BS"/>
</dbReference>
<sequence>MIVWRDAMSVGAPALDADHKRLIDLINLTEQWIGQDNWRQVASVTDELLRYVDEHFRREEAVMAATRYPEIEPHKKGHEALAFKAKLLHDKFKVARDDEELKICSQVLVRVLTDWLVTHILKEDMKYKPFIPKKAPPPPPPAPVMEMYSGLPPKSDDDAERKARREARNKDIEYELPPNLAHLLKRLDYVVPELPPPAAKFENFEKLCEAAIGRRIDKVLVFFQRHNPALKRELPTFFLASPEFSEKFKAAVTKLIFPTIWESRNIRMLATSYEWAEDDTDSFWDHVTKPLEDSILQGWNSGWDDLKLLETKKPDGTKVFQVKDNTKALREMLAPSTPEAYDIPKIGNREIETLRSLLDPRNDWWKRLNHAWRICHDLYEQEKDPRIFQQKAREGALRDNLLNAFAKFPPEWGDFLVLACHRVFPRISSAFLESFVSNFGTTESQRELHVPYTVRYMRQVKEDPDIWLRERNAEQEWQAQMKELSNYLAHREAEEVEKRR</sequence>
<protein>
    <recommendedName>
        <fullName evidence="6">Hemerythrin-like domain-containing protein</fullName>
    </recommendedName>
</protein>
<dbReference type="NCBIfam" id="NF033749">
    <property type="entry name" value="bact_hemeryth"/>
    <property type="match status" value="1"/>
</dbReference>
<reference evidence="7 8" key="1">
    <citation type="journal article" date="2014" name="Genome Announc.">
        <title>Draft Genome Sequence of Magnetospirillum sp. Strain SO-1, a Freshwater Magnetotactic Bacterium Isolated from the Ol'khovka River, Russia.</title>
        <authorList>
            <person name="Grouzdev D.S."/>
            <person name="Dziuba M.V."/>
            <person name="Sukhacheva M.S."/>
            <person name="Mardanov A.V."/>
            <person name="Beletskiy A.V."/>
            <person name="Kuznetsov B.B."/>
            <person name="Skryabin K.G."/>
        </authorList>
    </citation>
    <scope>NUCLEOTIDE SEQUENCE [LARGE SCALE GENOMIC DNA]</scope>
    <source>
        <strain evidence="7 8">SO-1</strain>
    </source>
</reference>
<evidence type="ECO:0000256" key="3">
    <source>
        <dbReference type="ARBA" id="ARBA00022723"/>
    </source>
</evidence>
<dbReference type="GO" id="GO:0005344">
    <property type="term" value="F:oxygen carrier activity"/>
    <property type="evidence" value="ECO:0007669"/>
    <property type="project" value="UniProtKB-KW"/>
</dbReference>
<dbReference type="SUPFAM" id="SSF47188">
    <property type="entry name" value="Hemerythrin-like"/>
    <property type="match status" value="1"/>
</dbReference>
<dbReference type="PANTHER" id="PTHR37164:SF1">
    <property type="entry name" value="BACTERIOHEMERYTHRIN"/>
    <property type="match status" value="1"/>
</dbReference>